<dbReference type="SUPFAM" id="SSF46689">
    <property type="entry name" value="Homeodomain-like"/>
    <property type="match status" value="1"/>
</dbReference>
<organism evidence="5 6">
    <name type="scientific">Dickeya dianthicola</name>
    <dbReference type="NCBI Taxonomy" id="204039"/>
    <lineage>
        <taxon>Bacteria</taxon>
        <taxon>Pseudomonadati</taxon>
        <taxon>Pseudomonadota</taxon>
        <taxon>Gammaproteobacteria</taxon>
        <taxon>Enterobacterales</taxon>
        <taxon>Pectobacteriaceae</taxon>
        <taxon>Dickeya</taxon>
    </lineage>
</organism>
<dbReference type="InterPro" id="IPR050900">
    <property type="entry name" value="Transposase_IS3/IS150/IS904"/>
</dbReference>
<sequence length="504" mass="58538">MKRISPERKSGILAKLLPPYNMTVAAVAQMEGISEATLYNWRNQARSEGKPVPGAEKTTDQWSADARFAVIVEAATLSEAEIAEYCRKKGLYPEQLVHWKQGFMQTENPDDKAALKQSQKENKQLKRELLRKEKALAEAAAILVLRKKLNRLLRGNRRGRLTPEGERQQFILWINEAVTSGARLAIACREVNISLRTWRRWQYFPRDRRAEAVRPVPFNRLSPEEENRIRGVCHEPEYASLPPSQIVPRLADRGIYLASESTFYRVLRRSGEVHRRGRQARQQKVSAPTTFIASGPCQVWSWDITWLPSVVRGRWFYLYMILDLYSRKITGYEVYETESGEQAAALMQRSVIREGCWRQPLVLHADNGAAMKSQTLRMKLHELNITASHSRPRVSNDNAYAESLFRTLKYVPQWPSSGFRRLEDARHWVNQFIRWYNEEHRHSGIRYVTPAERHRGEDRALLTQRDELYSQAQKAHPERWSGKTRNWQPEGPVTLNPEREKQAA</sequence>
<dbReference type="GeneID" id="49322731"/>
<dbReference type="InterPro" id="IPR012337">
    <property type="entry name" value="RNaseH-like_sf"/>
</dbReference>
<dbReference type="InterPro" id="IPR048020">
    <property type="entry name" value="Transpos_IS3"/>
</dbReference>
<evidence type="ECO:0000256" key="3">
    <source>
        <dbReference type="SAM" id="MobiDB-lite"/>
    </source>
</evidence>
<comment type="caution">
    <text evidence="5">The sequence shown here is derived from an EMBL/GenBank/DDBJ whole genome shotgun (WGS) entry which is preliminary data.</text>
</comment>
<name>A0ABX9NKQ1_9GAMM</name>
<dbReference type="InterPro" id="IPR036397">
    <property type="entry name" value="RNaseH_sf"/>
</dbReference>
<feature type="region of interest" description="Disordered" evidence="3">
    <location>
        <begin position="470"/>
        <end position="504"/>
    </location>
</feature>
<comment type="similarity">
    <text evidence="1">Belongs to the transposase 8 family.</text>
</comment>
<evidence type="ECO:0000256" key="1">
    <source>
        <dbReference type="ARBA" id="ARBA00009964"/>
    </source>
</evidence>
<evidence type="ECO:0000313" key="6">
    <source>
        <dbReference type="Proteomes" id="UP000266633"/>
    </source>
</evidence>
<dbReference type="PANTHER" id="PTHR46889:SF4">
    <property type="entry name" value="TRANSPOSASE INSO FOR INSERTION SEQUENCE ELEMENT IS911B-RELATED"/>
    <property type="match status" value="1"/>
</dbReference>
<dbReference type="PROSITE" id="PS50994">
    <property type="entry name" value="INTEGRASE"/>
    <property type="match status" value="1"/>
</dbReference>
<dbReference type="EMBL" id="QZDO01000054">
    <property type="protein sequence ID" value="RJL69555.1"/>
    <property type="molecule type" value="Genomic_DNA"/>
</dbReference>
<dbReference type="NCBIfam" id="NF033516">
    <property type="entry name" value="transpos_IS3"/>
    <property type="match status" value="1"/>
</dbReference>
<dbReference type="RefSeq" id="WP_103415834.1">
    <property type="nucleotide sequence ID" value="NZ_CP031560.1"/>
</dbReference>
<accession>A0ABX9NKQ1</accession>
<protein>
    <submittedName>
        <fullName evidence="5">IS3 family transposase</fullName>
    </submittedName>
</protein>
<dbReference type="Pfam" id="PF00665">
    <property type="entry name" value="rve"/>
    <property type="match status" value="1"/>
</dbReference>
<dbReference type="PANTHER" id="PTHR46889">
    <property type="entry name" value="TRANSPOSASE INSF FOR INSERTION SEQUENCE IS3B-RELATED"/>
    <property type="match status" value="1"/>
</dbReference>
<feature type="coiled-coil region" evidence="2">
    <location>
        <begin position="108"/>
        <end position="142"/>
    </location>
</feature>
<gene>
    <name evidence="5" type="ORF">D5077_15370</name>
</gene>
<evidence type="ECO:0000313" key="5">
    <source>
        <dbReference type="EMBL" id="RJL69555.1"/>
    </source>
</evidence>
<proteinExistence type="inferred from homology"/>
<keyword evidence="2" id="KW-0175">Coiled coil</keyword>
<dbReference type="Pfam" id="PF01527">
    <property type="entry name" value="HTH_Tnp_1"/>
    <property type="match status" value="2"/>
</dbReference>
<evidence type="ECO:0000256" key="2">
    <source>
        <dbReference type="SAM" id="Coils"/>
    </source>
</evidence>
<keyword evidence="6" id="KW-1185">Reference proteome</keyword>
<dbReference type="Gene3D" id="3.30.420.10">
    <property type="entry name" value="Ribonuclease H-like superfamily/Ribonuclease H"/>
    <property type="match status" value="1"/>
</dbReference>
<reference evidence="5 6" key="1">
    <citation type="submission" date="2018-09" db="EMBL/GenBank/DDBJ databases">
        <title>Phylogenetic diversity of Pectobacterium and Dickeya strains causing blackleg disease of potato in Morocco.</title>
        <authorList>
            <person name="Oulghazi S."/>
            <person name="Moumni M."/>
            <person name="Faure D."/>
        </authorList>
    </citation>
    <scope>NUCLEOTIDE SEQUENCE [LARGE SCALE GENOMIC DNA]</scope>
    <source>
        <strain evidence="5 6">S4.16.03.LID</strain>
    </source>
</reference>
<dbReference type="InterPro" id="IPR009057">
    <property type="entry name" value="Homeodomain-like_sf"/>
</dbReference>
<dbReference type="SUPFAM" id="SSF53098">
    <property type="entry name" value="Ribonuclease H-like"/>
    <property type="match status" value="1"/>
</dbReference>
<feature type="domain" description="Integrase catalytic" evidence="4">
    <location>
        <begin position="292"/>
        <end position="458"/>
    </location>
</feature>
<evidence type="ECO:0000259" key="4">
    <source>
        <dbReference type="PROSITE" id="PS50994"/>
    </source>
</evidence>
<dbReference type="InterPro" id="IPR002514">
    <property type="entry name" value="Transposase_8"/>
</dbReference>
<dbReference type="InterPro" id="IPR001584">
    <property type="entry name" value="Integrase_cat-core"/>
</dbReference>
<dbReference type="Proteomes" id="UP000266633">
    <property type="component" value="Unassembled WGS sequence"/>
</dbReference>